<evidence type="ECO:0000256" key="1">
    <source>
        <dbReference type="SAM" id="MobiDB-lite"/>
    </source>
</evidence>
<dbReference type="Proteomes" id="UP000719412">
    <property type="component" value="Unassembled WGS sequence"/>
</dbReference>
<feature type="compositionally biased region" description="Basic and acidic residues" evidence="1">
    <location>
        <begin position="100"/>
        <end position="112"/>
    </location>
</feature>
<protein>
    <submittedName>
        <fullName evidence="3">Uncharacterized protein</fullName>
    </submittedName>
</protein>
<organism evidence="3 4">
    <name type="scientific">Tenebrio molitor</name>
    <name type="common">Yellow mealworm beetle</name>
    <dbReference type="NCBI Taxonomy" id="7067"/>
    <lineage>
        <taxon>Eukaryota</taxon>
        <taxon>Metazoa</taxon>
        <taxon>Ecdysozoa</taxon>
        <taxon>Arthropoda</taxon>
        <taxon>Hexapoda</taxon>
        <taxon>Insecta</taxon>
        <taxon>Pterygota</taxon>
        <taxon>Neoptera</taxon>
        <taxon>Endopterygota</taxon>
        <taxon>Coleoptera</taxon>
        <taxon>Polyphaga</taxon>
        <taxon>Cucujiformia</taxon>
        <taxon>Tenebrionidae</taxon>
        <taxon>Tenebrio</taxon>
    </lineage>
</organism>
<dbReference type="EMBL" id="JABDTM020014945">
    <property type="protein sequence ID" value="KAH0819292.1"/>
    <property type="molecule type" value="Genomic_DNA"/>
</dbReference>
<gene>
    <name evidence="3" type="ORF">GEV33_002073</name>
    <name evidence="2" type="ORF">GEV33_003499</name>
</gene>
<feature type="compositionally biased region" description="Basic and acidic residues" evidence="1">
    <location>
        <begin position="128"/>
        <end position="138"/>
    </location>
</feature>
<sequence length="155" mass="17295">MFVGNSPEASHSRVVQAATEQRAMASLAAPRRIVSPRGRPREAGPWRRRSQHCNAHGQHWGQQEEARRDHPPKHRQRLSRLPPLPKDVVDGPAAPAPASRRRDTADRTRSGDGFDVCLCATHAEKWYRGGSTDDERYRSARRTPPGTRGQSGARP</sequence>
<dbReference type="EMBL" id="JABDTM020011035">
    <property type="protein sequence ID" value="KAH0820718.1"/>
    <property type="molecule type" value="Genomic_DNA"/>
</dbReference>
<reference evidence="3" key="2">
    <citation type="submission" date="2021-08" db="EMBL/GenBank/DDBJ databases">
        <authorList>
            <person name="Eriksson T."/>
        </authorList>
    </citation>
    <scope>NUCLEOTIDE SEQUENCE</scope>
    <source>
        <strain evidence="3">Stoneville</strain>
        <tissue evidence="3">Whole head</tissue>
    </source>
</reference>
<evidence type="ECO:0000313" key="3">
    <source>
        <dbReference type="EMBL" id="KAH0820718.1"/>
    </source>
</evidence>
<comment type="caution">
    <text evidence="3">The sequence shown here is derived from an EMBL/GenBank/DDBJ whole genome shotgun (WGS) entry which is preliminary data.</text>
</comment>
<evidence type="ECO:0000313" key="4">
    <source>
        <dbReference type="Proteomes" id="UP000719412"/>
    </source>
</evidence>
<accession>A0A8J6LJ12</accession>
<feature type="region of interest" description="Disordered" evidence="1">
    <location>
        <begin position="1"/>
        <end position="114"/>
    </location>
</feature>
<name>A0A8J6LJ12_TENMO</name>
<reference evidence="3" key="1">
    <citation type="journal article" date="2020" name="J Insects Food Feed">
        <title>The yellow mealworm (Tenebrio molitor) genome: a resource for the emerging insects as food and feed industry.</title>
        <authorList>
            <person name="Eriksson T."/>
            <person name="Andere A."/>
            <person name="Kelstrup H."/>
            <person name="Emery V."/>
            <person name="Picard C."/>
        </authorList>
    </citation>
    <scope>NUCLEOTIDE SEQUENCE</scope>
    <source>
        <strain evidence="3">Stoneville</strain>
        <tissue evidence="3">Whole head</tissue>
    </source>
</reference>
<dbReference type="AlphaFoldDB" id="A0A8J6LJ12"/>
<proteinExistence type="predicted"/>
<feature type="region of interest" description="Disordered" evidence="1">
    <location>
        <begin position="128"/>
        <end position="155"/>
    </location>
</feature>
<keyword evidence="4" id="KW-1185">Reference proteome</keyword>
<evidence type="ECO:0000313" key="2">
    <source>
        <dbReference type="EMBL" id="KAH0819292.1"/>
    </source>
</evidence>